<evidence type="ECO:0000259" key="5">
    <source>
        <dbReference type="PROSITE" id="PS50160"/>
    </source>
</evidence>
<dbReference type="SUPFAM" id="SSF50249">
    <property type="entry name" value="Nucleic acid-binding proteins"/>
    <property type="match status" value="1"/>
</dbReference>
<dbReference type="Gene3D" id="2.40.50.140">
    <property type="entry name" value="Nucleic acid-binding proteins"/>
    <property type="match status" value="1"/>
</dbReference>
<dbReference type="PANTHER" id="PTHR45674:SF4">
    <property type="entry name" value="DNA LIGASE 1"/>
    <property type="match status" value="1"/>
</dbReference>
<dbReference type="InterPro" id="IPR012340">
    <property type="entry name" value="NA-bd_OB-fold"/>
</dbReference>
<evidence type="ECO:0000256" key="1">
    <source>
        <dbReference type="ARBA" id="ARBA00007572"/>
    </source>
</evidence>
<comment type="caution">
    <text evidence="6">The sequence shown here is derived from an EMBL/GenBank/DDBJ whole genome shotgun (WGS) entry which is preliminary data.</text>
</comment>
<accession>A0ABW5R750</accession>
<dbReference type="RefSeq" id="WP_379928262.1">
    <property type="nucleotide sequence ID" value="NZ_JBHUMM010000007.1"/>
</dbReference>
<feature type="domain" description="ATP-dependent DNA ligase family profile" evidence="5">
    <location>
        <begin position="105"/>
        <end position="236"/>
    </location>
</feature>
<dbReference type="SUPFAM" id="SSF56091">
    <property type="entry name" value="DNA ligase/mRNA capping enzyme, catalytic domain"/>
    <property type="match status" value="1"/>
</dbReference>
<comment type="catalytic activity">
    <reaction evidence="4">
        <text>ATP + (deoxyribonucleotide)n-3'-hydroxyl + 5'-phospho-(deoxyribonucleotide)m = (deoxyribonucleotide)n+m + AMP + diphosphate.</text>
        <dbReference type="EC" id="6.5.1.1"/>
    </reaction>
</comment>
<dbReference type="InterPro" id="IPR016059">
    <property type="entry name" value="DNA_ligase_ATP-dep_CS"/>
</dbReference>
<keyword evidence="3 6" id="KW-0436">Ligase</keyword>
<dbReference type="InterPro" id="IPR012309">
    <property type="entry name" value="DNA_ligase_ATP-dep_C"/>
</dbReference>
<dbReference type="Pfam" id="PF01068">
    <property type="entry name" value="DNA_ligase_A_M"/>
    <property type="match status" value="1"/>
</dbReference>
<dbReference type="PROSITE" id="PS50160">
    <property type="entry name" value="DNA_LIGASE_A3"/>
    <property type="match status" value="1"/>
</dbReference>
<keyword evidence="7" id="KW-1185">Reference proteome</keyword>
<sequence length="314" mass="36333">MKPLVPFEPVKARAKEMPTGANWISQLKWDGVRMLTYFQDGQIELYNRRRNERTRHYPELGEVSRYRSANSLILDGEVIAMREGKPSFYEVMKRDGIRHTHQIQGRIQRVPVHYMVFDLLYLNGEWVTSRPLRERQALLQEVVRPDETVQLVESFTDHHALSRFAKDHDLEGIVFKDMSSTYVINGKDDRWRKQKNHQELIAVVGGVTFRGAVVNALLLGLYDEEGRLWHIGNAGGGKVSQREWQELTEAMPSLAQEACPFVHVPAGTKQMRWTRPLLTVKVQYLEWAEGHMLRQPTILGFVAIPPQECRFSSI</sequence>
<dbReference type="CDD" id="cd07906">
    <property type="entry name" value="Adenylation_DNA_ligase_LigD_LigC"/>
    <property type="match status" value="1"/>
</dbReference>
<evidence type="ECO:0000256" key="2">
    <source>
        <dbReference type="ARBA" id="ARBA00012727"/>
    </source>
</evidence>
<dbReference type="InterPro" id="IPR050191">
    <property type="entry name" value="ATP-dep_DNA_ligase"/>
</dbReference>
<dbReference type="Pfam" id="PF04679">
    <property type="entry name" value="DNA_ligase_A_C"/>
    <property type="match status" value="1"/>
</dbReference>
<dbReference type="Gene3D" id="3.30.1490.70">
    <property type="match status" value="1"/>
</dbReference>
<evidence type="ECO:0000313" key="6">
    <source>
        <dbReference type="EMBL" id="MFD2670833.1"/>
    </source>
</evidence>
<dbReference type="CDD" id="cd07971">
    <property type="entry name" value="OBF_DNA_ligase_LigD"/>
    <property type="match status" value="1"/>
</dbReference>
<evidence type="ECO:0000256" key="4">
    <source>
        <dbReference type="ARBA" id="ARBA00034003"/>
    </source>
</evidence>
<dbReference type="EC" id="6.5.1.1" evidence="2"/>
<dbReference type="EMBL" id="JBHUMM010000007">
    <property type="protein sequence ID" value="MFD2670833.1"/>
    <property type="molecule type" value="Genomic_DNA"/>
</dbReference>
<dbReference type="PANTHER" id="PTHR45674">
    <property type="entry name" value="DNA LIGASE 1/3 FAMILY MEMBER"/>
    <property type="match status" value="1"/>
</dbReference>
<proteinExistence type="inferred from homology"/>
<dbReference type="InterPro" id="IPR012310">
    <property type="entry name" value="DNA_ligase_ATP-dep_cent"/>
</dbReference>
<name>A0ABW5R750_9BACL</name>
<reference evidence="7" key="1">
    <citation type="journal article" date="2019" name="Int. J. Syst. Evol. Microbiol.">
        <title>The Global Catalogue of Microorganisms (GCM) 10K type strain sequencing project: providing services to taxonomists for standard genome sequencing and annotation.</title>
        <authorList>
            <consortium name="The Broad Institute Genomics Platform"/>
            <consortium name="The Broad Institute Genome Sequencing Center for Infectious Disease"/>
            <person name="Wu L."/>
            <person name="Ma J."/>
        </authorList>
    </citation>
    <scope>NUCLEOTIDE SEQUENCE [LARGE SCALE GENOMIC DNA]</scope>
    <source>
        <strain evidence="7">KCTC 33676</strain>
    </source>
</reference>
<organism evidence="6 7">
    <name type="scientific">Marinicrinis sediminis</name>
    <dbReference type="NCBI Taxonomy" id="1652465"/>
    <lineage>
        <taxon>Bacteria</taxon>
        <taxon>Bacillati</taxon>
        <taxon>Bacillota</taxon>
        <taxon>Bacilli</taxon>
        <taxon>Bacillales</taxon>
        <taxon>Paenibacillaceae</taxon>
    </lineage>
</organism>
<gene>
    <name evidence="6" type="ORF">ACFSUC_04330</name>
</gene>
<dbReference type="Gene3D" id="3.30.470.30">
    <property type="entry name" value="DNA ligase/mRNA capping enzyme"/>
    <property type="match status" value="1"/>
</dbReference>
<comment type="similarity">
    <text evidence="1">Belongs to the ATP-dependent DNA ligase family.</text>
</comment>
<evidence type="ECO:0000313" key="7">
    <source>
        <dbReference type="Proteomes" id="UP001597497"/>
    </source>
</evidence>
<protein>
    <recommendedName>
        <fullName evidence="2">DNA ligase (ATP)</fullName>
        <ecNumber evidence="2">6.5.1.1</ecNumber>
    </recommendedName>
</protein>
<dbReference type="PROSITE" id="PS00697">
    <property type="entry name" value="DNA_LIGASE_A1"/>
    <property type="match status" value="1"/>
</dbReference>
<dbReference type="Proteomes" id="UP001597497">
    <property type="component" value="Unassembled WGS sequence"/>
</dbReference>
<evidence type="ECO:0000256" key="3">
    <source>
        <dbReference type="ARBA" id="ARBA00022598"/>
    </source>
</evidence>
<dbReference type="GO" id="GO:0016874">
    <property type="term" value="F:ligase activity"/>
    <property type="evidence" value="ECO:0007669"/>
    <property type="project" value="UniProtKB-KW"/>
</dbReference>